<reference evidence="3" key="1">
    <citation type="submission" date="2018-05" db="EMBL/GenBank/DDBJ databases">
        <authorList>
            <person name="Lanie J.A."/>
            <person name="Ng W.-L."/>
            <person name="Kazmierczak K.M."/>
            <person name="Andrzejewski T.M."/>
            <person name="Davidsen T.M."/>
            <person name="Wayne K.J."/>
            <person name="Tettelin H."/>
            <person name="Glass J.I."/>
            <person name="Rusch D."/>
            <person name="Podicherti R."/>
            <person name="Tsui H.-C.T."/>
            <person name="Winkler M.E."/>
        </authorList>
    </citation>
    <scope>NUCLEOTIDE SEQUENCE</scope>
</reference>
<sequence>MKGSNPIIPPGADFDGARRGRSNMRMAVVVVVVMHLALFAGILFNACKQKEDSAGAKEKVSSEMAQIVPPKTAPLPEPEPFPAPVPTLPALPGVAAESLPPLPPVGSSALPPIPEPVSPSDLTFAPESGSQVPAAQPTA</sequence>
<dbReference type="AlphaFoldDB" id="A0A382IY44"/>
<feature type="region of interest" description="Disordered" evidence="1">
    <location>
        <begin position="95"/>
        <end position="139"/>
    </location>
</feature>
<name>A0A382IY44_9ZZZZ</name>
<dbReference type="EMBL" id="UINC01070360">
    <property type="protein sequence ID" value="SVC04448.1"/>
    <property type="molecule type" value="Genomic_DNA"/>
</dbReference>
<keyword evidence="2" id="KW-1133">Transmembrane helix</keyword>
<feature type="compositionally biased region" description="Polar residues" evidence="1">
    <location>
        <begin position="128"/>
        <end position="139"/>
    </location>
</feature>
<keyword evidence="2" id="KW-0472">Membrane</keyword>
<proteinExistence type="predicted"/>
<evidence type="ECO:0000256" key="2">
    <source>
        <dbReference type="SAM" id="Phobius"/>
    </source>
</evidence>
<organism evidence="3">
    <name type="scientific">marine metagenome</name>
    <dbReference type="NCBI Taxonomy" id="408172"/>
    <lineage>
        <taxon>unclassified sequences</taxon>
        <taxon>metagenomes</taxon>
        <taxon>ecological metagenomes</taxon>
    </lineage>
</organism>
<feature type="non-terminal residue" evidence="3">
    <location>
        <position position="139"/>
    </location>
</feature>
<feature type="transmembrane region" description="Helical" evidence="2">
    <location>
        <begin position="26"/>
        <end position="44"/>
    </location>
</feature>
<accession>A0A382IY44</accession>
<evidence type="ECO:0000313" key="3">
    <source>
        <dbReference type="EMBL" id="SVC04448.1"/>
    </source>
</evidence>
<protein>
    <submittedName>
        <fullName evidence="3">Uncharacterized protein</fullName>
    </submittedName>
</protein>
<keyword evidence="2" id="KW-0812">Transmembrane</keyword>
<gene>
    <name evidence="3" type="ORF">METZ01_LOCUS257302</name>
</gene>
<evidence type="ECO:0000256" key="1">
    <source>
        <dbReference type="SAM" id="MobiDB-lite"/>
    </source>
</evidence>